<reference evidence="8" key="1">
    <citation type="submission" date="2021-02" db="EMBL/GenBank/DDBJ databases">
        <authorList>
            <person name="Dougan E. K."/>
            <person name="Rhodes N."/>
            <person name="Thang M."/>
            <person name="Chan C."/>
        </authorList>
    </citation>
    <scope>NUCLEOTIDE SEQUENCE</scope>
</reference>
<keyword evidence="3 6" id="KW-1133">Transmembrane helix</keyword>
<dbReference type="SUPFAM" id="SSF51206">
    <property type="entry name" value="cAMP-binding domain-like"/>
    <property type="match status" value="1"/>
</dbReference>
<feature type="transmembrane region" description="Helical" evidence="6">
    <location>
        <begin position="137"/>
        <end position="160"/>
    </location>
</feature>
<dbReference type="SUPFAM" id="SSF81324">
    <property type="entry name" value="Voltage-gated potassium channels"/>
    <property type="match status" value="1"/>
</dbReference>
<dbReference type="PANTHER" id="PTHR47823:SF9">
    <property type="entry name" value="CHROMOSOME UNDETERMINED SCAFFOLD_10, WHOLE GENOME SHOTGUN SEQUENCE"/>
    <property type="match status" value="1"/>
</dbReference>
<dbReference type="Gene3D" id="1.10.287.70">
    <property type="match status" value="1"/>
</dbReference>
<evidence type="ECO:0000256" key="4">
    <source>
        <dbReference type="ARBA" id="ARBA00023136"/>
    </source>
</evidence>
<dbReference type="GO" id="GO:0005216">
    <property type="term" value="F:monoatomic ion channel activity"/>
    <property type="evidence" value="ECO:0007669"/>
    <property type="project" value="InterPro"/>
</dbReference>
<evidence type="ECO:0000256" key="5">
    <source>
        <dbReference type="SAM" id="MobiDB-lite"/>
    </source>
</evidence>
<protein>
    <submittedName>
        <fullName evidence="8">CNGA1 protein</fullName>
    </submittedName>
</protein>
<organism evidence="8 9">
    <name type="scientific">Symbiodinium pilosum</name>
    <name type="common">Dinoflagellate</name>
    <dbReference type="NCBI Taxonomy" id="2952"/>
    <lineage>
        <taxon>Eukaryota</taxon>
        <taxon>Sar</taxon>
        <taxon>Alveolata</taxon>
        <taxon>Dinophyceae</taxon>
        <taxon>Suessiales</taxon>
        <taxon>Symbiodiniaceae</taxon>
        <taxon>Symbiodinium</taxon>
    </lineage>
</organism>
<evidence type="ECO:0000313" key="8">
    <source>
        <dbReference type="EMBL" id="CAE7494043.1"/>
    </source>
</evidence>
<feature type="domain" description="Ion transport" evidence="7">
    <location>
        <begin position="22"/>
        <end position="164"/>
    </location>
</feature>
<keyword evidence="2 6" id="KW-0812">Transmembrane</keyword>
<feature type="compositionally biased region" description="Basic and acidic residues" evidence="5">
    <location>
        <begin position="310"/>
        <end position="327"/>
    </location>
</feature>
<dbReference type="InterPro" id="IPR005821">
    <property type="entry name" value="Ion_trans_dom"/>
</dbReference>
<dbReference type="PANTHER" id="PTHR47823">
    <property type="entry name" value="ION_TRANS DOMAIN-CONTAINING PROTEIN"/>
    <property type="match status" value="1"/>
</dbReference>
<feature type="compositionally biased region" description="Basic and acidic residues" evidence="5">
    <location>
        <begin position="337"/>
        <end position="350"/>
    </location>
</feature>
<accession>A0A812SXC1</accession>
<proteinExistence type="predicted"/>
<dbReference type="OrthoDB" id="419623at2759"/>
<evidence type="ECO:0000259" key="7">
    <source>
        <dbReference type="Pfam" id="PF00520"/>
    </source>
</evidence>
<evidence type="ECO:0000256" key="1">
    <source>
        <dbReference type="ARBA" id="ARBA00004141"/>
    </source>
</evidence>
<dbReference type="EMBL" id="CAJNIZ010026668">
    <property type="protein sequence ID" value="CAE7494043.1"/>
    <property type="molecule type" value="Genomic_DNA"/>
</dbReference>
<evidence type="ECO:0000256" key="3">
    <source>
        <dbReference type="ARBA" id="ARBA00022989"/>
    </source>
</evidence>
<feature type="transmembrane region" description="Helical" evidence="6">
    <location>
        <begin position="63"/>
        <end position="84"/>
    </location>
</feature>
<dbReference type="InterPro" id="IPR018490">
    <property type="entry name" value="cNMP-bd_dom_sf"/>
</dbReference>
<feature type="region of interest" description="Disordered" evidence="5">
    <location>
        <begin position="310"/>
        <end position="360"/>
    </location>
</feature>
<evidence type="ECO:0000313" key="9">
    <source>
        <dbReference type="Proteomes" id="UP000649617"/>
    </source>
</evidence>
<dbReference type="GO" id="GO:0016020">
    <property type="term" value="C:membrane"/>
    <property type="evidence" value="ECO:0007669"/>
    <property type="project" value="UniProtKB-SubCell"/>
</dbReference>
<evidence type="ECO:0000256" key="2">
    <source>
        <dbReference type="ARBA" id="ARBA00022692"/>
    </source>
</evidence>
<keyword evidence="9" id="KW-1185">Reference proteome</keyword>
<gene>
    <name evidence="8" type="primary">CNGA1</name>
    <name evidence="8" type="ORF">SPIL2461_LOCUS12739</name>
</gene>
<dbReference type="Pfam" id="PF00520">
    <property type="entry name" value="Ion_trans"/>
    <property type="match status" value="1"/>
</dbReference>
<comment type="subcellular location">
    <subcellularLocation>
        <location evidence="1">Membrane</location>
        <topology evidence="1">Multi-pass membrane protein</topology>
    </subcellularLocation>
</comment>
<name>A0A812SXC1_SYMPI</name>
<keyword evidence="4 6" id="KW-0472">Membrane</keyword>
<evidence type="ECO:0000256" key="6">
    <source>
        <dbReference type="SAM" id="Phobius"/>
    </source>
</evidence>
<dbReference type="Proteomes" id="UP000649617">
    <property type="component" value="Unassembled WGS sequence"/>
</dbReference>
<comment type="caution">
    <text evidence="8">The sequence shown here is derived from an EMBL/GenBank/DDBJ whole genome shotgun (WGS) entry which is preliminary data.</text>
</comment>
<dbReference type="AlphaFoldDB" id="A0A812SXC1"/>
<sequence length="392" mass="44219">MEGSGSAAQKRTKCFLADNSTRNGSSRRLLRLFRLVRVAKLQRELSLVASRFLSTYAFMVMKIVGALLMMLAINHIIGCCWYGIGYGSDSTKTWIYRIEIEDADFATSYVYSIHWALTQFTPSTNNIAPENAMERFFAIWVILLAMGVYSSFIGSISSTVNSLRAVRGEKIKQQSKLLQFFIERNLSLDLYGNIQETLRREGMVEVRLKEDEVSLISGLPERFKQQLHEELFLVAVQRLPLWPSWAEGQSADSFFFNNLCHQAVSECVTTPGEDAFMAGTVCENVYVVESGFMNYSLGNQQPDEIERPAKGQYRAVRDRERERERKSALGTTSKGFSQDRGETRAWEHWGKGSGQGKVNSPSFDTFSQAVQGPLFCGLSPRAVFGLRTEVSM</sequence>